<organism evidence="2 3">
    <name type="scientific">Leptospira fainei serovar Hurstbridge str. BUT 6</name>
    <dbReference type="NCBI Taxonomy" id="1193011"/>
    <lineage>
        <taxon>Bacteria</taxon>
        <taxon>Pseudomonadati</taxon>
        <taxon>Spirochaetota</taxon>
        <taxon>Spirochaetia</taxon>
        <taxon>Leptospirales</taxon>
        <taxon>Leptospiraceae</taxon>
        <taxon>Leptospira</taxon>
    </lineage>
</organism>
<reference evidence="2" key="1">
    <citation type="submission" date="2013-04" db="EMBL/GenBank/DDBJ databases">
        <authorList>
            <person name="Harkins D.M."/>
            <person name="Durkin A.S."/>
            <person name="Selengut J.D."/>
            <person name="Sanka R."/>
            <person name="DePew J."/>
            <person name="Purushe J."/>
            <person name="Ahmed A."/>
            <person name="van der Linden H."/>
            <person name="Goris M.G.A."/>
            <person name="Hartskeerl R.A."/>
            <person name="Vinetz J.M."/>
            <person name="Sutton G.G."/>
            <person name="Nelson W.C."/>
            <person name="Fouts D.E."/>
        </authorList>
    </citation>
    <scope>NUCLEOTIDE SEQUENCE [LARGE SCALE GENOMIC DNA]</scope>
    <source>
        <strain evidence="2">BUT 6</strain>
    </source>
</reference>
<evidence type="ECO:0000313" key="2">
    <source>
        <dbReference type="EMBL" id="EPG72421.1"/>
    </source>
</evidence>
<sequence>MNYEEKSIRNLEFILDQHQKLQVIKKHLLNQRMFIKTPPFTQEVRIVKVLDGGNQLVLTMPETFNSHRGNRIAFFRMLAAYIEVNCIFMEQLNNGNCIFKLESLCVAKKGRDLERLPMPIEIAYVTNILCHRSIIDETKFALPNIVFESFEKYKRLLQNTNLGDVVIDIFRGGQKGKFESVKKNQKSLFIADTSDPNCFRSQEVSLNDCEGTADADILSRIREYRANGILSELIVPILYPNDNGIPVSIGFIQMRNKSIQYTPDDLSNIESLSQEITNLILSSNSTKIANRFKIMDISNSGMRLKIDDPAISEKLSKRKELNFDIVFRGQTAIPLSGTVKWTAIEKPNTLYLGLEFKLENGQELNRKRLEANLTALRKEYLKILNKRVS</sequence>
<dbReference type="InterPro" id="IPR011471">
    <property type="entry name" value="DUF1577"/>
</dbReference>
<protein>
    <submittedName>
        <fullName evidence="2">PF07614 family protein</fullName>
    </submittedName>
</protein>
<dbReference type="RefSeq" id="WP_016551411.1">
    <property type="nucleotide sequence ID" value="NZ_AKWZ02000012.1"/>
</dbReference>
<proteinExistence type="predicted"/>
<dbReference type="Proteomes" id="UP000014540">
    <property type="component" value="Unassembled WGS sequence"/>
</dbReference>
<gene>
    <name evidence="2" type="ORF">LEP1GSC058_0291</name>
</gene>
<evidence type="ECO:0000313" key="3">
    <source>
        <dbReference type="Proteomes" id="UP000014540"/>
    </source>
</evidence>
<dbReference type="Pfam" id="PF07614">
    <property type="entry name" value="DUF1577"/>
    <property type="match status" value="1"/>
</dbReference>
<evidence type="ECO:0000256" key="1">
    <source>
        <dbReference type="SAM" id="Coils"/>
    </source>
</evidence>
<dbReference type="AlphaFoldDB" id="S3UPT9"/>
<name>S3UPT9_9LEPT</name>
<dbReference type="EMBL" id="AKWZ02000012">
    <property type="protein sequence ID" value="EPG72421.1"/>
    <property type="molecule type" value="Genomic_DNA"/>
</dbReference>
<dbReference type="OrthoDB" id="316716at2"/>
<feature type="coiled-coil region" evidence="1">
    <location>
        <begin position="359"/>
        <end position="386"/>
    </location>
</feature>
<keyword evidence="1" id="KW-0175">Coiled coil</keyword>
<dbReference type="Gene3D" id="2.40.10.220">
    <property type="entry name" value="predicted glycosyltransferase like domains"/>
    <property type="match status" value="1"/>
</dbReference>
<keyword evidence="3" id="KW-1185">Reference proteome</keyword>
<accession>S3UPT9</accession>
<comment type="caution">
    <text evidence="2">The sequence shown here is derived from an EMBL/GenBank/DDBJ whole genome shotgun (WGS) entry which is preliminary data.</text>
</comment>